<dbReference type="EMBL" id="LLXI01000835">
    <property type="protein sequence ID" value="PKY50173.1"/>
    <property type="molecule type" value="Genomic_DNA"/>
</dbReference>
<dbReference type="Proteomes" id="UP000234323">
    <property type="component" value="Unassembled WGS sequence"/>
</dbReference>
<proteinExistence type="predicted"/>
<gene>
    <name evidence="1" type="ORF">RhiirA4_466506</name>
</gene>
<keyword evidence="2" id="KW-1185">Reference proteome</keyword>
<sequence>MTSDYWSLEIENFAVRILPGNTQHPEYIKRTTNYYKLTGLPLNATVRDITPIISHLNGRTCSFTQTSRNSIMKNAYLYVDPTHFAPDHNKAMSTPYNGSNIFIYPIPIHLKRAIRVATIRTHILIAMIKILLTTRVVEKYSKKDLLNEMKKKSQ</sequence>
<evidence type="ECO:0000313" key="2">
    <source>
        <dbReference type="Proteomes" id="UP000234323"/>
    </source>
</evidence>
<organism evidence="1 2">
    <name type="scientific">Rhizophagus irregularis</name>
    <dbReference type="NCBI Taxonomy" id="588596"/>
    <lineage>
        <taxon>Eukaryota</taxon>
        <taxon>Fungi</taxon>
        <taxon>Fungi incertae sedis</taxon>
        <taxon>Mucoromycota</taxon>
        <taxon>Glomeromycotina</taxon>
        <taxon>Glomeromycetes</taxon>
        <taxon>Glomerales</taxon>
        <taxon>Glomeraceae</taxon>
        <taxon>Rhizophagus</taxon>
    </lineage>
</organism>
<comment type="caution">
    <text evidence="1">The sequence shown here is derived from an EMBL/GenBank/DDBJ whole genome shotgun (WGS) entry which is preliminary data.</text>
</comment>
<accession>A0A2I1GU47</accession>
<reference evidence="1 2" key="1">
    <citation type="submission" date="2015-10" db="EMBL/GenBank/DDBJ databases">
        <title>Genome analyses suggest a sexual origin of heterokaryosis in a supposedly ancient asexual fungus.</title>
        <authorList>
            <person name="Ropars J."/>
            <person name="Sedzielewska K."/>
            <person name="Noel J."/>
            <person name="Charron P."/>
            <person name="Farinelli L."/>
            <person name="Marton T."/>
            <person name="Kruger M."/>
            <person name="Pelin A."/>
            <person name="Brachmann A."/>
            <person name="Corradi N."/>
        </authorList>
    </citation>
    <scope>NUCLEOTIDE SEQUENCE [LARGE SCALE GENOMIC DNA]</scope>
    <source>
        <strain evidence="1 2">A4</strain>
    </source>
</reference>
<evidence type="ECO:0000313" key="1">
    <source>
        <dbReference type="EMBL" id="PKY50173.1"/>
    </source>
</evidence>
<name>A0A2I1GU47_9GLOM</name>
<dbReference type="AlphaFoldDB" id="A0A2I1GU47"/>
<protein>
    <submittedName>
        <fullName evidence="1">Uncharacterized protein</fullName>
    </submittedName>
</protein>